<dbReference type="AlphaFoldDB" id="A0A0A9YJL8"/>
<dbReference type="GO" id="GO:0035871">
    <property type="term" value="P:protein K11-linked deubiquitination"/>
    <property type="evidence" value="ECO:0007669"/>
    <property type="project" value="TreeGrafter"/>
</dbReference>
<evidence type="ECO:0000313" key="4">
    <source>
        <dbReference type="EMBL" id="JAG29691.1"/>
    </source>
</evidence>
<evidence type="ECO:0000259" key="2">
    <source>
        <dbReference type="PROSITE" id="PS50802"/>
    </source>
</evidence>
<proteinExistence type="predicted"/>
<name>A0A0A9YJL8_LYGHE</name>
<accession>A0A0A9YJL8</accession>
<dbReference type="PANTHER" id="PTHR14843:SF2">
    <property type="entry name" value="DEUBIQUITINATING PROTEIN VCPIP1"/>
    <property type="match status" value="1"/>
</dbReference>
<feature type="compositionally biased region" description="Basic and acidic residues" evidence="1">
    <location>
        <begin position="621"/>
        <end position="633"/>
    </location>
</feature>
<evidence type="ECO:0000313" key="5">
    <source>
        <dbReference type="EMBL" id="JAG29700.1"/>
    </source>
</evidence>
<feature type="region of interest" description="Disordered" evidence="1">
    <location>
        <begin position="621"/>
        <end position="660"/>
    </location>
</feature>
<evidence type="ECO:0000256" key="1">
    <source>
        <dbReference type="SAM" id="MobiDB-lite"/>
    </source>
</evidence>
<reference evidence="5" key="1">
    <citation type="journal article" date="2014" name="PLoS ONE">
        <title>Transcriptome-Based Identification of ABC Transporters in the Western Tarnished Plant Bug Lygus hesperus.</title>
        <authorList>
            <person name="Hull J.J."/>
            <person name="Chaney K."/>
            <person name="Geib S.M."/>
            <person name="Fabrick J.A."/>
            <person name="Brent C.S."/>
            <person name="Walsh D."/>
            <person name="Lavine L.C."/>
        </authorList>
    </citation>
    <scope>NUCLEOTIDE SEQUENCE</scope>
</reference>
<dbReference type="GO" id="GO:0071108">
    <property type="term" value="P:protein K48-linked deubiquitination"/>
    <property type="evidence" value="ECO:0007669"/>
    <property type="project" value="TreeGrafter"/>
</dbReference>
<feature type="compositionally biased region" description="Polar residues" evidence="1">
    <location>
        <begin position="716"/>
        <end position="727"/>
    </location>
</feature>
<evidence type="ECO:0000313" key="3">
    <source>
        <dbReference type="EMBL" id="JAG20283.1"/>
    </source>
</evidence>
<dbReference type="InterPro" id="IPR045827">
    <property type="entry name" value="VCPIP1_N"/>
</dbReference>
<dbReference type="EMBL" id="GBHO01013904">
    <property type="protein sequence ID" value="JAG29700.1"/>
    <property type="molecule type" value="Transcribed_RNA"/>
</dbReference>
<dbReference type="GO" id="GO:0016567">
    <property type="term" value="P:protein ubiquitination"/>
    <property type="evidence" value="ECO:0007669"/>
    <property type="project" value="InterPro"/>
</dbReference>
<dbReference type="InterPro" id="IPR003323">
    <property type="entry name" value="OTU_dom"/>
</dbReference>
<feature type="domain" description="OTU" evidence="2">
    <location>
        <begin position="162"/>
        <end position="315"/>
    </location>
</feature>
<dbReference type="Pfam" id="PF19437">
    <property type="entry name" value="VCIP135_N"/>
    <property type="match status" value="1"/>
</dbReference>
<feature type="region of interest" description="Disordered" evidence="1">
    <location>
        <begin position="677"/>
        <end position="727"/>
    </location>
</feature>
<dbReference type="GO" id="GO:0004843">
    <property type="term" value="F:cysteine-type deubiquitinase activity"/>
    <property type="evidence" value="ECO:0007669"/>
    <property type="project" value="InterPro"/>
</dbReference>
<dbReference type="EMBL" id="GBHO01013913">
    <property type="protein sequence ID" value="JAG29691.1"/>
    <property type="molecule type" value="Transcribed_RNA"/>
</dbReference>
<dbReference type="PROSITE" id="PS50802">
    <property type="entry name" value="OTU"/>
    <property type="match status" value="1"/>
</dbReference>
<dbReference type="EMBL" id="GBHO01013891">
    <property type="protein sequence ID" value="JAG29713.1"/>
    <property type="molecule type" value="Transcribed_RNA"/>
</dbReference>
<dbReference type="Pfam" id="PF02338">
    <property type="entry name" value="OTU"/>
    <property type="match status" value="1"/>
</dbReference>
<dbReference type="GO" id="GO:0090168">
    <property type="term" value="P:Golgi reassembly"/>
    <property type="evidence" value="ECO:0007669"/>
    <property type="project" value="TreeGrafter"/>
</dbReference>
<evidence type="ECO:0000313" key="6">
    <source>
        <dbReference type="EMBL" id="JAG29713.1"/>
    </source>
</evidence>
<dbReference type="InterPro" id="IPR039087">
    <property type="entry name" value="VCPIP1"/>
</dbReference>
<dbReference type="EMBL" id="GBHO01023321">
    <property type="protein sequence ID" value="JAG20283.1"/>
    <property type="molecule type" value="Transcribed_RNA"/>
</dbReference>
<protein>
    <recommendedName>
        <fullName evidence="2">OTU domain-containing protein</fullName>
    </recommendedName>
</protein>
<gene>
    <name evidence="6" type="ORF">CM83_86483</name>
    <name evidence="4" type="ORF">CM83_86485</name>
    <name evidence="5" type="ORF">CM83_86487</name>
    <name evidence="3" type="ORF">CM83_86489</name>
</gene>
<reference evidence="5" key="2">
    <citation type="submission" date="2014-07" db="EMBL/GenBank/DDBJ databases">
        <authorList>
            <person name="Hull J."/>
        </authorList>
    </citation>
    <scope>NUCLEOTIDE SEQUENCE</scope>
</reference>
<organism evidence="5">
    <name type="scientific">Lygus hesperus</name>
    <name type="common">Western plant bug</name>
    <dbReference type="NCBI Taxonomy" id="30085"/>
    <lineage>
        <taxon>Eukaryota</taxon>
        <taxon>Metazoa</taxon>
        <taxon>Ecdysozoa</taxon>
        <taxon>Arthropoda</taxon>
        <taxon>Hexapoda</taxon>
        <taxon>Insecta</taxon>
        <taxon>Pterygota</taxon>
        <taxon>Neoptera</taxon>
        <taxon>Paraneoptera</taxon>
        <taxon>Hemiptera</taxon>
        <taxon>Heteroptera</taxon>
        <taxon>Panheteroptera</taxon>
        <taxon>Cimicomorpha</taxon>
        <taxon>Miridae</taxon>
        <taxon>Mirini</taxon>
        <taxon>Lygus</taxon>
    </lineage>
</organism>
<dbReference type="GO" id="GO:0016320">
    <property type="term" value="P:endoplasmic reticulum membrane fusion"/>
    <property type="evidence" value="ECO:0007669"/>
    <property type="project" value="TreeGrafter"/>
</dbReference>
<sequence length="727" mass="82084">MWRGTCGDECCRQVLLFPELEPFVTCYGCGQIHSTENLVDKGPFDPALDPYNCIIHTPASKLNIPQRGPDLVKVNGFSHYHQKLVSPLLSTFGMDKHSGKAKSLRQLTGRIYLDCSVFGDRTFTIESRHLGITGFGKDSASFEYLEETLKVLLPYNNNVENLVPLHVDGDGHCLVHAISRAVVGRELFWHPLRVGLKQHFMVNLEKYKSLLGSFINNSEWPTIIDECEPEYRPGDGSMIGLRNIHVFGLSNLLRRPIILLDSMAGMKASADYAAVFLPGLNPPMTCSNKTGQLNPPLCLAWSSAARNHYIPLVPVKEYPFPKFPRSFLPKVWGFPQDLLDTYMKFDDQGCVNIGGEGLLPHFYIAKLTDAMDELFTTQKGVPPGIVAELFHYQYSTKLASNPKSDVVVDAARACLQERRLLRCIACWAINVVPITSHWFRPGGHLYTHAKKLSGGYMREDFEYPFRSYNLTCIYDSRNDALVINSYTSPDPCSFCNEPNKLRLIRRDGSTVHQDGDRTNRPINDNEKRGCPCGFKHWWDGNYHETRPLSIPIVLDWNGIVKKDNIEWFRHENNQDLNSNVYDIATLMIHTHFPGELHNDELQDTIAAQIMDQTKDMRNFEAENKEQDREERSSEMYVSSPSLDHPSCSGAGSSYDVAGSSKSSHFRDDFDHFQKDMLASGPANLYETSRKRPGDLDFSDAPSPKSSHLSDDRGSPKPSTSRLSPKYS</sequence>
<dbReference type="PANTHER" id="PTHR14843">
    <property type="entry name" value="DEUBIQUITINATING PROTEIN VCIP135"/>
    <property type="match status" value="1"/>
</dbReference>